<dbReference type="CDD" id="cd09086">
    <property type="entry name" value="ExoIII-like_AP-endo"/>
    <property type="match status" value="1"/>
</dbReference>
<dbReference type="OrthoDB" id="9803914at2"/>
<dbReference type="Proteomes" id="UP000009284">
    <property type="component" value="Chromosome"/>
</dbReference>
<feature type="binding site" evidence="7">
    <location>
        <position position="10"/>
    </location>
    <ligand>
        <name>Mg(2+)</name>
        <dbReference type="ChEBI" id="CHEBI:18420"/>
        <label>1</label>
    </ligand>
</feature>
<comment type="cofactor">
    <cofactor evidence="1">
        <name>Mn(2+)</name>
        <dbReference type="ChEBI" id="CHEBI:29035"/>
    </cofactor>
</comment>
<evidence type="ECO:0000256" key="2">
    <source>
        <dbReference type="ARBA" id="ARBA00007092"/>
    </source>
</evidence>
<protein>
    <submittedName>
        <fullName evidence="10">Exodeoxyribonuclease III</fullName>
        <ecNumber evidence="10">3.1.11.2</ecNumber>
    </submittedName>
</protein>
<dbReference type="GO" id="GO:0046872">
    <property type="term" value="F:metal ion binding"/>
    <property type="evidence" value="ECO:0007669"/>
    <property type="project" value="UniProtKB-KW"/>
</dbReference>
<feature type="site" description="Interaction with DNA substrate" evidence="8">
    <location>
        <position position="251"/>
    </location>
</feature>
<evidence type="ECO:0000256" key="7">
    <source>
        <dbReference type="PIRSR" id="PIRSR604808-2"/>
    </source>
</evidence>
<dbReference type="EMBL" id="CP003059">
    <property type="protein sequence ID" value="AEP36608.1"/>
    <property type="molecule type" value="Genomic_DNA"/>
</dbReference>
<dbReference type="SUPFAM" id="SSF56219">
    <property type="entry name" value="DNase I-like"/>
    <property type="match status" value="1"/>
</dbReference>
<dbReference type="STRING" id="1008459.TASI_0839"/>
<keyword evidence="7" id="KW-0464">Manganese</keyword>
<dbReference type="InterPro" id="IPR004808">
    <property type="entry name" value="AP_endonuc_1"/>
</dbReference>
<organism evidence="10 11">
    <name type="scientific">Taylorella asinigenitalis (strain MCE3)</name>
    <dbReference type="NCBI Taxonomy" id="1008459"/>
    <lineage>
        <taxon>Bacteria</taxon>
        <taxon>Pseudomonadati</taxon>
        <taxon>Pseudomonadota</taxon>
        <taxon>Betaproteobacteria</taxon>
        <taxon>Burkholderiales</taxon>
        <taxon>Alcaligenaceae</taxon>
        <taxon>Taylorella</taxon>
    </lineage>
</organism>
<dbReference type="GO" id="GO:0008311">
    <property type="term" value="F:double-stranded DNA 3'-5' DNA exonuclease activity"/>
    <property type="evidence" value="ECO:0007669"/>
    <property type="project" value="UniProtKB-EC"/>
</dbReference>
<keyword evidence="3 7" id="KW-0479">Metal-binding</keyword>
<dbReference type="InterPro" id="IPR005135">
    <property type="entry name" value="Endo/exonuclease/phosphatase"/>
</dbReference>
<feature type="binding site" evidence="7">
    <location>
        <position position="251"/>
    </location>
    <ligand>
        <name>Mg(2+)</name>
        <dbReference type="ChEBI" id="CHEBI:18420"/>
        <label>1</label>
    </ligand>
</feature>
<feature type="active site" description="Proton donor/acceptor" evidence="6">
    <location>
        <position position="152"/>
    </location>
</feature>
<dbReference type="Gene3D" id="3.60.10.10">
    <property type="entry name" value="Endonuclease/exonuclease/phosphatase"/>
    <property type="match status" value="1"/>
</dbReference>
<proteinExistence type="inferred from homology"/>
<reference key="1">
    <citation type="submission" date="2011-09" db="EMBL/GenBank/DDBJ databases">
        <title>Genomic characterization of the Taylorella genus.</title>
        <authorList>
            <person name="Hebert L."/>
            <person name="Moumen B."/>
            <person name="Pons N."/>
            <person name="Duquesne F."/>
            <person name="Breuil M.-F."/>
            <person name="Goux D."/>
            <person name="Batto J.-M."/>
            <person name="Renault P."/>
            <person name="Laugier C."/>
            <person name="Petry S."/>
        </authorList>
    </citation>
    <scope>NUCLEOTIDE SEQUENCE</scope>
    <source>
        <strain>MCE3</strain>
    </source>
</reference>
<evidence type="ECO:0000259" key="9">
    <source>
        <dbReference type="Pfam" id="PF03372"/>
    </source>
</evidence>
<dbReference type="KEGG" id="tas:TASI_0839"/>
<dbReference type="GO" id="GO:0003677">
    <property type="term" value="F:DNA binding"/>
    <property type="evidence" value="ECO:0007669"/>
    <property type="project" value="InterPro"/>
</dbReference>
<gene>
    <name evidence="10" type="ordered locus">TASI_0839</name>
</gene>
<dbReference type="PROSITE" id="PS51435">
    <property type="entry name" value="AP_NUCLEASE_F1_4"/>
    <property type="match status" value="1"/>
</dbReference>
<comment type="cofactor">
    <cofactor evidence="7">
        <name>Mg(2+)</name>
        <dbReference type="ChEBI" id="CHEBI:18420"/>
    </cofactor>
    <cofactor evidence="7">
        <name>Mn(2+)</name>
        <dbReference type="ChEBI" id="CHEBI:29035"/>
    </cofactor>
    <text evidence="7">Probably binds two magnesium or manganese ions per subunit.</text>
</comment>
<dbReference type="PANTHER" id="PTHR43250:SF2">
    <property type="entry name" value="EXODEOXYRIBONUCLEASE III"/>
    <property type="match status" value="1"/>
</dbReference>
<evidence type="ECO:0000256" key="6">
    <source>
        <dbReference type="PIRSR" id="PIRSR604808-1"/>
    </source>
</evidence>
<feature type="binding site" evidence="7">
    <location>
        <position position="250"/>
    </location>
    <ligand>
        <name>Mg(2+)</name>
        <dbReference type="ChEBI" id="CHEBI:18420"/>
        <label>1</label>
    </ligand>
</feature>
<evidence type="ECO:0000313" key="11">
    <source>
        <dbReference type="Proteomes" id="UP000009284"/>
    </source>
</evidence>
<reference evidence="10 11" key="2">
    <citation type="journal article" date="2012" name="PLoS ONE">
        <title>Genomic characterization of the taylorella genus.</title>
        <authorList>
            <person name="Hebert L."/>
            <person name="Moumen B."/>
            <person name="Pons N."/>
            <person name="Duquesne F."/>
            <person name="Breuil M.F."/>
            <person name="Goux D."/>
            <person name="Batto J.M."/>
            <person name="Laugier C."/>
            <person name="Renault P."/>
            <person name="Petry S."/>
        </authorList>
    </citation>
    <scope>NUCLEOTIDE SEQUENCE [LARGE SCALE GENOMIC DNA]</scope>
    <source>
        <strain evidence="10 11">MCE3</strain>
    </source>
</reference>
<keyword evidence="4 10" id="KW-0378">Hydrolase</keyword>
<name>G4QB67_TAYAM</name>
<dbReference type="NCBIfam" id="TIGR00633">
    <property type="entry name" value="xth"/>
    <property type="match status" value="1"/>
</dbReference>
<dbReference type="HOGENOM" id="CLU_027539_0_1_4"/>
<dbReference type="NCBIfam" id="TIGR00195">
    <property type="entry name" value="exoDNase_III"/>
    <property type="match status" value="1"/>
</dbReference>
<dbReference type="GO" id="GO:0004519">
    <property type="term" value="F:endonuclease activity"/>
    <property type="evidence" value="ECO:0007669"/>
    <property type="project" value="InterPro"/>
</dbReference>
<evidence type="ECO:0000256" key="8">
    <source>
        <dbReference type="PIRSR" id="PIRSR604808-3"/>
    </source>
</evidence>
<dbReference type="PROSITE" id="PS00728">
    <property type="entry name" value="AP_NUCLEASE_F1_3"/>
    <property type="match status" value="1"/>
</dbReference>
<evidence type="ECO:0000256" key="3">
    <source>
        <dbReference type="ARBA" id="ARBA00022723"/>
    </source>
</evidence>
<feature type="binding site" evidence="7">
    <location>
        <position position="154"/>
    </location>
    <ligand>
        <name>Mg(2+)</name>
        <dbReference type="ChEBI" id="CHEBI:18420"/>
        <label>1</label>
    </ligand>
</feature>
<dbReference type="PANTHER" id="PTHR43250">
    <property type="entry name" value="EXODEOXYRIBONUCLEASE III"/>
    <property type="match status" value="1"/>
</dbReference>
<accession>G4QB67</accession>
<evidence type="ECO:0000313" key="10">
    <source>
        <dbReference type="EMBL" id="AEP36608.1"/>
    </source>
</evidence>
<feature type="binding site" evidence="7">
    <location>
        <position position="37"/>
    </location>
    <ligand>
        <name>Mg(2+)</name>
        <dbReference type="ChEBI" id="CHEBI:18420"/>
        <label>1</label>
    </ligand>
</feature>
<dbReference type="Pfam" id="PF03372">
    <property type="entry name" value="Exo_endo_phos"/>
    <property type="match status" value="1"/>
</dbReference>
<sequence length="259" mass="30382">MVNFSIASWNVNSLNVRLDQVLDWLQKNNVEILCLQELKLESHKIDPTLFEKIGYQIYSLGQKTYNGVALVSKSPIRDIQENLPNLEDDQKRLLAATYEYKGEPLRVINVYCPNGSDLESPKFVYKMRWFEALSDYVEQQLKLYKRLILTGDFNIAPKDEDIHNKYLGPILISPQEREHFNRIISLGLNDSFRLFEQEPKSYSWWDYRQFGFKRNAGLRIDHILISNALKDLCTKSWIDKNQRGHERPSDHAPVIAEFD</sequence>
<evidence type="ECO:0000256" key="5">
    <source>
        <dbReference type="ARBA" id="ARBA00022842"/>
    </source>
</evidence>
<keyword evidence="5 7" id="KW-0460">Magnesium</keyword>
<comment type="similarity">
    <text evidence="2">Belongs to the DNA repair enzymes AP/ExoA family.</text>
</comment>
<feature type="site" description="Transition state stabilizer" evidence="8">
    <location>
        <position position="154"/>
    </location>
</feature>
<dbReference type="GO" id="GO:0006281">
    <property type="term" value="P:DNA repair"/>
    <property type="evidence" value="ECO:0007669"/>
    <property type="project" value="InterPro"/>
</dbReference>
<dbReference type="EC" id="3.1.11.2" evidence="10"/>
<feature type="domain" description="Endonuclease/exonuclease/phosphatase" evidence="9">
    <location>
        <begin position="7"/>
        <end position="251"/>
    </location>
</feature>
<feature type="binding site" evidence="7">
    <location>
        <position position="152"/>
    </location>
    <ligand>
        <name>Mg(2+)</name>
        <dbReference type="ChEBI" id="CHEBI:18420"/>
        <label>1</label>
    </ligand>
</feature>
<dbReference type="InterPro" id="IPR036691">
    <property type="entry name" value="Endo/exonu/phosph_ase_sf"/>
</dbReference>
<dbReference type="AlphaFoldDB" id="G4QB67"/>
<keyword evidence="11" id="KW-1185">Reference proteome</keyword>
<evidence type="ECO:0000256" key="4">
    <source>
        <dbReference type="ARBA" id="ARBA00022801"/>
    </source>
</evidence>
<feature type="active site" evidence="6">
    <location>
        <position position="111"/>
    </location>
</feature>
<dbReference type="RefSeq" id="WP_014111504.1">
    <property type="nucleotide sequence ID" value="NC_016043.1"/>
</dbReference>
<dbReference type="InterPro" id="IPR020848">
    <property type="entry name" value="AP_endonuclease_F1_CS"/>
</dbReference>
<evidence type="ECO:0000256" key="1">
    <source>
        <dbReference type="ARBA" id="ARBA00001936"/>
    </source>
</evidence>
<dbReference type="eggNOG" id="COG0708">
    <property type="taxonomic scope" value="Bacteria"/>
</dbReference>
<feature type="active site" description="Proton acceptor" evidence="6">
    <location>
        <position position="251"/>
    </location>
</feature>
<feature type="site" description="Important for catalytic activity" evidence="8">
    <location>
        <position position="221"/>
    </location>
</feature>
<dbReference type="InterPro" id="IPR037493">
    <property type="entry name" value="ExoIII-like"/>
</dbReference>